<keyword evidence="1" id="KW-1133">Transmembrane helix</keyword>
<dbReference type="InterPro" id="IPR029058">
    <property type="entry name" value="AB_hydrolase_fold"/>
</dbReference>
<evidence type="ECO:0000256" key="1">
    <source>
        <dbReference type="SAM" id="Phobius"/>
    </source>
</evidence>
<keyword evidence="1" id="KW-0472">Membrane</keyword>
<gene>
    <name evidence="3" type="ORF">F5X68DRAFT_250173</name>
</gene>
<evidence type="ECO:0000313" key="4">
    <source>
        <dbReference type="Proteomes" id="UP000770015"/>
    </source>
</evidence>
<feature type="domain" description="AB hydrolase-1" evidence="2">
    <location>
        <begin position="143"/>
        <end position="290"/>
    </location>
</feature>
<name>A0A9P9A6I3_9PEZI</name>
<accession>A0A9P9A6I3</accession>
<dbReference type="EMBL" id="JAGSXJ010000038">
    <property type="protein sequence ID" value="KAH6665349.1"/>
    <property type="molecule type" value="Genomic_DNA"/>
</dbReference>
<evidence type="ECO:0000259" key="2">
    <source>
        <dbReference type="Pfam" id="PF12697"/>
    </source>
</evidence>
<proteinExistence type="predicted"/>
<reference evidence="3" key="1">
    <citation type="journal article" date="2021" name="Nat. Commun.">
        <title>Genetic determinants of endophytism in the Arabidopsis root mycobiome.</title>
        <authorList>
            <person name="Mesny F."/>
            <person name="Miyauchi S."/>
            <person name="Thiergart T."/>
            <person name="Pickel B."/>
            <person name="Atanasova L."/>
            <person name="Karlsson M."/>
            <person name="Huettel B."/>
            <person name="Barry K.W."/>
            <person name="Haridas S."/>
            <person name="Chen C."/>
            <person name="Bauer D."/>
            <person name="Andreopoulos W."/>
            <person name="Pangilinan J."/>
            <person name="LaButti K."/>
            <person name="Riley R."/>
            <person name="Lipzen A."/>
            <person name="Clum A."/>
            <person name="Drula E."/>
            <person name="Henrissat B."/>
            <person name="Kohler A."/>
            <person name="Grigoriev I.V."/>
            <person name="Martin F.M."/>
            <person name="Hacquard S."/>
        </authorList>
    </citation>
    <scope>NUCLEOTIDE SEQUENCE</scope>
    <source>
        <strain evidence="3">MPI-SDFR-AT-0117</strain>
    </source>
</reference>
<dbReference type="Proteomes" id="UP000770015">
    <property type="component" value="Unassembled WGS sequence"/>
</dbReference>
<sequence>MLSHSLSPLLWTAVGVIAGPLCLYVIFLGLGSTPYFQRHFLYAHRINTLWWRGINEPERFGFANGQATPFFLKTPDGESIYTWHITPLPLYLQHEDRLAGQPRGVSEDFTSSESLKLLKEDPNAKVVIELHGNAGDIAQGCRPDSYHALTDTSPYHVFAIDYRGYGHSSGTPSEHGLIQDAATVIDFVIKTAGVPSNRIVLLGQSLGTAVASGVSEHYAAEGIEFAGIVLVAGFSTLPKMLSGYRIGGIFPVFGPFARFPPLVRLLERCIYDKWHSVDRLERLVGLTKKRLRLMLVAAKDDADIPCTESNKLFQAAAKAALKLDLDDKAFDVWKAERTLHKQKDAFVATLKIDQPDIIIRQEQFPYGGHNNIMGYSPMILAVLRCFDAEGTTA</sequence>
<keyword evidence="1" id="KW-0812">Transmembrane</keyword>
<comment type="caution">
    <text evidence="3">The sequence shown here is derived from an EMBL/GenBank/DDBJ whole genome shotgun (WGS) entry which is preliminary data.</text>
</comment>
<dbReference type="PANTHER" id="PTHR12277:SF81">
    <property type="entry name" value="PROTEIN ABHD13"/>
    <property type="match status" value="1"/>
</dbReference>
<dbReference type="Gene3D" id="3.40.50.1820">
    <property type="entry name" value="alpha/beta hydrolase"/>
    <property type="match status" value="1"/>
</dbReference>
<feature type="transmembrane region" description="Helical" evidence="1">
    <location>
        <begin position="6"/>
        <end position="30"/>
    </location>
</feature>
<keyword evidence="4" id="KW-1185">Reference proteome</keyword>
<dbReference type="PANTHER" id="PTHR12277">
    <property type="entry name" value="ALPHA/BETA HYDROLASE DOMAIN-CONTAINING PROTEIN"/>
    <property type="match status" value="1"/>
</dbReference>
<protein>
    <submittedName>
        <fullName evidence="3">Abhydrolase domain-containing protein</fullName>
    </submittedName>
</protein>
<evidence type="ECO:0000313" key="3">
    <source>
        <dbReference type="EMBL" id="KAH6665349.1"/>
    </source>
</evidence>
<dbReference type="AlphaFoldDB" id="A0A9P9A6I3"/>
<dbReference type="SUPFAM" id="SSF53474">
    <property type="entry name" value="alpha/beta-Hydrolases"/>
    <property type="match status" value="1"/>
</dbReference>
<dbReference type="Pfam" id="PF12697">
    <property type="entry name" value="Abhydrolase_6"/>
    <property type="match status" value="1"/>
</dbReference>
<dbReference type="InterPro" id="IPR000073">
    <property type="entry name" value="AB_hydrolase_1"/>
</dbReference>
<organism evidence="3 4">
    <name type="scientific">Plectosphaerella plurivora</name>
    <dbReference type="NCBI Taxonomy" id="936078"/>
    <lineage>
        <taxon>Eukaryota</taxon>
        <taxon>Fungi</taxon>
        <taxon>Dikarya</taxon>
        <taxon>Ascomycota</taxon>
        <taxon>Pezizomycotina</taxon>
        <taxon>Sordariomycetes</taxon>
        <taxon>Hypocreomycetidae</taxon>
        <taxon>Glomerellales</taxon>
        <taxon>Plectosphaerellaceae</taxon>
        <taxon>Plectosphaerella</taxon>
    </lineage>
</organism>
<dbReference type="OrthoDB" id="446723at2759"/>